<feature type="compositionally biased region" description="Acidic residues" evidence="8">
    <location>
        <begin position="904"/>
        <end position="917"/>
    </location>
</feature>
<accession>A0A914Y6R4</accession>
<dbReference type="GO" id="GO:0005635">
    <property type="term" value="C:nuclear envelope"/>
    <property type="evidence" value="ECO:0007669"/>
    <property type="project" value="TreeGrafter"/>
</dbReference>
<dbReference type="InterPro" id="IPR001494">
    <property type="entry name" value="Importin-beta_N"/>
</dbReference>
<feature type="compositionally biased region" description="Acidic residues" evidence="8">
    <location>
        <begin position="927"/>
        <end position="939"/>
    </location>
</feature>
<evidence type="ECO:0000256" key="2">
    <source>
        <dbReference type="ARBA" id="ARBA00004496"/>
    </source>
</evidence>
<evidence type="ECO:0000256" key="1">
    <source>
        <dbReference type="ARBA" id="ARBA00004123"/>
    </source>
</evidence>
<dbReference type="WBParaSite" id="PSU_v2.g15895.t1">
    <property type="protein sequence ID" value="PSU_v2.g15895.t1"/>
    <property type="gene ID" value="PSU_v2.g15895"/>
</dbReference>
<dbReference type="InterPro" id="IPR058669">
    <property type="entry name" value="TPR_IPO7/11-like"/>
</dbReference>
<dbReference type="GO" id="GO:0031267">
    <property type="term" value="F:small GTPase binding"/>
    <property type="evidence" value="ECO:0007669"/>
    <property type="project" value="InterPro"/>
</dbReference>
<evidence type="ECO:0000256" key="5">
    <source>
        <dbReference type="ARBA" id="ARBA00022490"/>
    </source>
</evidence>
<comment type="subcellular location">
    <subcellularLocation>
        <location evidence="2">Cytoplasm</location>
    </subcellularLocation>
    <subcellularLocation>
        <location evidence="1">Nucleus</location>
    </subcellularLocation>
</comment>
<reference evidence="11" key="1">
    <citation type="submission" date="2022-11" db="UniProtKB">
        <authorList>
            <consortium name="WormBaseParasite"/>
        </authorList>
    </citation>
    <scope>IDENTIFICATION</scope>
</reference>
<evidence type="ECO:0000256" key="3">
    <source>
        <dbReference type="ARBA" id="ARBA00007991"/>
    </source>
</evidence>
<evidence type="ECO:0000256" key="6">
    <source>
        <dbReference type="ARBA" id="ARBA00022927"/>
    </source>
</evidence>
<keyword evidence="10" id="KW-1185">Reference proteome</keyword>
<feature type="compositionally biased region" description="Basic and acidic residues" evidence="8">
    <location>
        <begin position="942"/>
        <end position="959"/>
    </location>
</feature>
<name>A0A914Y6R4_9BILA</name>
<feature type="domain" description="Importin N-terminal" evidence="9">
    <location>
        <begin position="22"/>
        <end position="99"/>
    </location>
</feature>
<dbReference type="Pfam" id="PF25758">
    <property type="entry name" value="TPR_IPO11"/>
    <property type="match status" value="1"/>
</dbReference>
<proteinExistence type="inferred from homology"/>
<feature type="region of interest" description="Disordered" evidence="8">
    <location>
        <begin position="898"/>
        <end position="981"/>
    </location>
</feature>
<evidence type="ECO:0000256" key="7">
    <source>
        <dbReference type="ARBA" id="ARBA00023242"/>
    </source>
</evidence>
<protein>
    <submittedName>
        <fullName evidence="11">Importin N-terminal domain-containing protein</fullName>
    </submittedName>
</protein>
<keyword evidence="5" id="KW-0963">Cytoplasm</keyword>
<comment type="similarity">
    <text evidence="3">Belongs to the importin beta family.</text>
</comment>
<dbReference type="SUPFAM" id="SSF48371">
    <property type="entry name" value="ARM repeat"/>
    <property type="match status" value="1"/>
</dbReference>
<dbReference type="GO" id="GO:0006606">
    <property type="term" value="P:protein import into nucleus"/>
    <property type="evidence" value="ECO:0007669"/>
    <property type="project" value="TreeGrafter"/>
</dbReference>
<dbReference type="InterPro" id="IPR016024">
    <property type="entry name" value="ARM-type_fold"/>
</dbReference>
<keyword evidence="7" id="KW-0539">Nucleus</keyword>
<evidence type="ECO:0000313" key="10">
    <source>
        <dbReference type="Proteomes" id="UP000887577"/>
    </source>
</evidence>
<dbReference type="PROSITE" id="PS50166">
    <property type="entry name" value="IMPORTIN_B_NT"/>
    <property type="match status" value="1"/>
</dbReference>
<dbReference type="SMART" id="SM00913">
    <property type="entry name" value="IBN_N"/>
    <property type="match status" value="1"/>
</dbReference>
<dbReference type="PANTHER" id="PTHR10997">
    <property type="entry name" value="IMPORTIN-7, 8, 11"/>
    <property type="match status" value="1"/>
</dbReference>
<keyword evidence="4" id="KW-0813">Transport</keyword>
<dbReference type="PANTHER" id="PTHR10997:SF18">
    <property type="entry name" value="D-IMPORTIN 7_RANBP7"/>
    <property type="match status" value="1"/>
</dbReference>
<organism evidence="10 11">
    <name type="scientific">Panagrolaimus superbus</name>
    <dbReference type="NCBI Taxonomy" id="310955"/>
    <lineage>
        <taxon>Eukaryota</taxon>
        <taxon>Metazoa</taxon>
        <taxon>Ecdysozoa</taxon>
        <taxon>Nematoda</taxon>
        <taxon>Chromadorea</taxon>
        <taxon>Rhabditida</taxon>
        <taxon>Tylenchina</taxon>
        <taxon>Panagrolaimomorpha</taxon>
        <taxon>Panagrolaimoidea</taxon>
        <taxon>Panagrolaimidae</taxon>
        <taxon>Panagrolaimus</taxon>
    </lineage>
</organism>
<keyword evidence="6" id="KW-0653">Protein transport</keyword>
<evidence type="ECO:0000313" key="11">
    <source>
        <dbReference type="WBParaSite" id="PSU_v2.g15895.t1"/>
    </source>
</evidence>
<evidence type="ECO:0000256" key="8">
    <source>
        <dbReference type="SAM" id="MobiDB-lite"/>
    </source>
</evidence>
<evidence type="ECO:0000256" key="4">
    <source>
        <dbReference type="ARBA" id="ARBA00022448"/>
    </source>
</evidence>
<evidence type="ECO:0000259" key="9">
    <source>
        <dbReference type="PROSITE" id="PS50166"/>
    </source>
</evidence>
<dbReference type="InterPro" id="IPR011989">
    <property type="entry name" value="ARM-like"/>
</dbReference>
<sequence>MEVPTIVEALKATTVMGSQKEALSYLDEASKMIGFLPLLAEISVNQEIEIPVRQAAIIFFKNGIQRGWVVDEEDEKDATPVSEQDKSVIRTKIVPQIVFAPPPIRVHFCTALQNILRCDYPEKWPDFPHLVAALLHIEDANSWLSAFNVSHRLTKVYEYRRQQEKQPMYDFMATVLPLIYVRFQTLVATGTEESAVLEHYILKIFYCLTQFSMNTDLINIETFGHWISQLVRILERPIPSNISERDEEDQAETMSWKCKKWAIKIITKLFDRYGAKGQVEKSYLPYADYYFEHFALPIVNCVLHILQDYASKKFVTERYVFFALSHLADALGHAEIWKVVKPHFNNLVLHVIFPSLCYTDEDEELWETEELDFIRQRHDYFDELHSPSAAAANVLQAGLKRKGVLEEMLQHFINVLNDPNSPIRQVDGALHVLANLMPKLATSRKFKKDVEKLVHMHIIPRLHHENKFIRLHAAFCMKMCDQVSFKHENILKESIEGLMGRIGNGEELLAIKIEAGIAINAILDEQADKAAKYIRPHVRSLLTELFRLLTQTSLDELTNITDSIIETFPEEVIPVAVEVATEIHNLFVKYANQHHDESDAVDEGDAGGEDEEDKTITMIGLLSTLQTLLDLVDDNPEISSKLEPVVFNIVHTIYTSDAFDFFEDAVSLVESVIVKHISDKAWEFYPMIRQKFDMSGPSQYPTLNDYMSCLHSYLTVDTEKFLSLPERSIWMLEMCEATLKNFELDADAHVHAAKLLECFILQCPGRINEFIPNILQVAMNRLQAGHFEETNNELVPQLLVVLIAAMHYNFELFVQSLPSLQPFGMETVQWLFAEIFANKEHIEGIHNRKMILYAICLMLRLPHEHQPPAIANDPKVVASYCLELFDGIDKCLKAIAERKKEDMESSDDDDDDSETDDEHPNRTIDDELRDSDDDIDEGTLEYLEHLNKEEKKESRKRDGTAMTNGNPAEGDGFRSDSEDSEGFHMFQDETDIESYITPIDDEENGLNVYIEFKKSLETLQGNSPAQFTQLTHLQGDEAESLKKLFELCVQQENLMKSLALKKSGGCEFDAAAKVPTSFDFS</sequence>
<dbReference type="Gene3D" id="1.25.10.10">
    <property type="entry name" value="Leucine-rich Repeat Variant"/>
    <property type="match status" value="1"/>
</dbReference>
<dbReference type="Pfam" id="PF03810">
    <property type="entry name" value="IBN_N"/>
    <property type="match status" value="1"/>
</dbReference>
<dbReference type="GO" id="GO:0005829">
    <property type="term" value="C:cytosol"/>
    <property type="evidence" value="ECO:0007669"/>
    <property type="project" value="TreeGrafter"/>
</dbReference>
<dbReference type="Proteomes" id="UP000887577">
    <property type="component" value="Unplaced"/>
</dbReference>
<dbReference type="AlphaFoldDB" id="A0A914Y6R4"/>